<dbReference type="GO" id="GO:0005886">
    <property type="term" value="C:plasma membrane"/>
    <property type="evidence" value="ECO:0007669"/>
    <property type="project" value="TreeGrafter"/>
</dbReference>
<protein>
    <recommendedName>
        <fullName evidence="7">Cytochrome c-type biogenesis protein</fullName>
    </recommendedName>
</protein>
<gene>
    <name evidence="10" type="ORF">BECKFW1821C_GA0114237_11407</name>
</gene>
<feature type="transmembrane region" description="Helical" evidence="7">
    <location>
        <begin position="127"/>
        <end position="146"/>
    </location>
</feature>
<dbReference type="InterPro" id="IPR038297">
    <property type="entry name" value="CcmH/CycL/NrfF/Ccl2_sf"/>
</dbReference>
<dbReference type="CDD" id="cd16378">
    <property type="entry name" value="CcmH_N"/>
    <property type="match status" value="1"/>
</dbReference>
<evidence type="ECO:0000256" key="8">
    <source>
        <dbReference type="SAM" id="MobiDB-lite"/>
    </source>
</evidence>
<dbReference type="PANTHER" id="PTHR47870:SF1">
    <property type="entry name" value="CYTOCHROME C-TYPE BIOGENESIS PROTEIN CCMH"/>
    <property type="match status" value="1"/>
</dbReference>
<comment type="function">
    <text evidence="7">Possible subunit of a heme lyase.</text>
</comment>
<evidence type="ECO:0000256" key="2">
    <source>
        <dbReference type="ARBA" id="ARBA00022617"/>
    </source>
</evidence>
<evidence type="ECO:0000256" key="4">
    <source>
        <dbReference type="ARBA" id="ARBA00022729"/>
    </source>
</evidence>
<evidence type="ECO:0000256" key="5">
    <source>
        <dbReference type="ARBA" id="ARBA00022748"/>
    </source>
</evidence>
<reference evidence="10" key="1">
    <citation type="submission" date="2019-02" db="EMBL/GenBank/DDBJ databases">
        <authorList>
            <person name="Gruber-Vodicka R. H."/>
            <person name="Seah K. B. B."/>
        </authorList>
    </citation>
    <scope>NUCLEOTIDE SEQUENCE</scope>
    <source>
        <strain evidence="10">BECK_BZ131</strain>
    </source>
</reference>
<evidence type="ECO:0000256" key="1">
    <source>
        <dbReference type="ARBA" id="ARBA00010342"/>
    </source>
</evidence>
<dbReference type="InterPro" id="IPR005616">
    <property type="entry name" value="CcmH/CycL/Ccl2/NrfF_N"/>
</dbReference>
<evidence type="ECO:0000259" key="9">
    <source>
        <dbReference type="Pfam" id="PF03918"/>
    </source>
</evidence>
<keyword evidence="7" id="KW-0812">Transmembrane</keyword>
<evidence type="ECO:0000256" key="3">
    <source>
        <dbReference type="ARBA" id="ARBA00022723"/>
    </source>
</evidence>
<sequence length="185" mass="21112">MRQSLADFKLDLQMSFSRPLLSALFFFIFFFLTAIPMTGPDASVFEPRDFADPEQESRYKTLIEELRCLVCQNQSLADSNAELAVDLRREVYDMVTDGADEEAVKEFMVSRYSEYVLYRPPVTMTTLLLWTGPFLFVLIGFVILVVRVRRRAAASPSGSLSETEEKRLSEMLMNAGGEEREGHAR</sequence>
<keyword evidence="7" id="KW-1133">Transmembrane helix</keyword>
<feature type="domain" description="CcmH/CycL/Ccl2/NrfF N-terminal" evidence="9">
    <location>
        <begin position="36"/>
        <end position="172"/>
    </location>
</feature>
<feature type="region of interest" description="Disordered" evidence="8">
    <location>
        <begin position="156"/>
        <end position="185"/>
    </location>
</feature>
<dbReference type="EMBL" id="CAADFE010000140">
    <property type="protein sequence ID" value="VFJ77810.1"/>
    <property type="molecule type" value="Genomic_DNA"/>
</dbReference>
<dbReference type="Pfam" id="PF03918">
    <property type="entry name" value="CcmH"/>
    <property type="match status" value="1"/>
</dbReference>
<proteinExistence type="inferred from homology"/>
<keyword evidence="6 7" id="KW-0408">Iron</keyword>
<comment type="similarity">
    <text evidence="1 7">Belongs to the CcmH/CycL/Ccl2/NrfF family.</text>
</comment>
<organism evidence="10">
    <name type="scientific">Candidatus Kentrum sp. FW</name>
    <dbReference type="NCBI Taxonomy" id="2126338"/>
    <lineage>
        <taxon>Bacteria</taxon>
        <taxon>Pseudomonadati</taxon>
        <taxon>Pseudomonadota</taxon>
        <taxon>Gammaproteobacteria</taxon>
        <taxon>Candidatus Kentrum</taxon>
    </lineage>
</organism>
<accession>A0A450U3Q0</accession>
<dbReference type="GO" id="GO:0017004">
    <property type="term" value="P:cytochrome complex assembly"/>
    <property type="evidence" value="ECO:0007669"/>
    <property type="project" value="UniProtKB-KW"/>
</dbReference>
<keyword evidence="2 7" id="KW-0349">Heme</keyword>
<keyword evidence="5" id="KW-0201">Cytochrome c-type biogenesis</keyword>
<dbReference type="PANTHER" id="PTHR47870">
    <property type="entry name" value="CYTOCHROME C-TYPE BIOGENESIS PROTEIN CCMH"/>
    <property type="match status" value="1"/>
</dbReference>
<feature type="transmembrane region" description="Helical" evidence="7">
    <location>
        <begin position="20"/>
        <end position="39"/>
    </location>
</feature>
<dbReference type="AlphaFoldDB" id="A0A450U3Q0"/>
<evidence type="ECO:0000256" key="7">
    <source>
        <dbReference type="RuleBase" id="RU364112"/>
    </source>
</evidence>
<name>A0A450U3Q0_9GAMM</name>
<evidence type="ECO:0000313" key="10">
    <source>
        <dbReference type="EMBL" id="VFJ77810.1"/>
    </source>
</evidence>
<keyword evidence="7" id="KW-0472">Membrane</keyword>
<dbReference type="GO" id="GO:0046872">
    <property type="term" value="F:metal ion binding"/>
    <property type="evidence" value="ECO:0007669"/>
    <property type="project" value="UniProtKB-KW"/>
</dbReference>
<dbReference type="Gene3D" id="1.10.8.640">
    <property type="entry name" value="Cytochrome C biogenesis protein"/>
    <property type="match status" value="1"/>
</dbReference>
<keyword evidence="4 7" id="KW-0732">Signal</keyword>
<keyword evidence="3 7" id="KW-0479">Metal-binding</keyword>
<evidence type="ECO:0000256" key="6">
    <source>
        <dbReference type="ARBA" id="ARBA00023004"/>
    </source>
</evidence>
<dbReference type="FunFam" id="1.10.8.640:FF:000001">
    <property type="entry name" value="Cytochrome c-type biogenesis protein"/>
    <property type="match status" value="1"/>
</dbReference>
<dbReference type="InterPro" id="IPR051263">
    <property type="entry name" value="C-type_cytochrome_biogenesis"/>
</dbReference>